<accession>A0A8H7ZEN7</accession>
<dbReference type="Proteomes" id="UP000669133">
    <property type="component" value="Unassembled WGS sequence"/>
</dbReference>
<evidence type="ECO:0000256" key="1">
    <source>
        <dbReference type="SAM" id="Coils"/>
    </source>
</evidence>
<sequence>MNNSLTPDALVEESVVSQHKELMSPHPTSNNSELELQSTSSTQSEEHSPRSHDMSSPFIEHPQSPLQEKMGSPKSRTTNNKNTINFGSSRQEKQNGRNHYGNEFGSSSPVKDESFVDNSIDESHLRHHTPLKMINNNVSPWRQFRPPSYTNVLQNSSKIFNNKPDLKYSTTDSKPAASEMSTQSEIKKLNDEVYHYQVKIKTMSDFLRNLVEKGSFDTSEIQSIIAHVDAKSDQQQPPQPPQPPQSSSSSSMSELLKRNEELEADWKESLEIINELNANIETYQRCMDKQSAELDYLSNVLFKCHKSIKEFADYLNKDEKLAAWSIALEQSLDKSLEDQAESLIRIAKEIINAAFNKATPVSKKINSPLTPPESTYGLDNTTNLVNEIEELRKEKRMISERHASAIEQLKDRSQEIQELQKKVEAERELNMKLKESLDSSNKGNAQEVMHLQARIDKLERDSRDMESHSAQATAGGNNEMVPIAQYDSLVTQHHDLQNAYASLLEELNQLRESSIHHPQAEMEKAERHSTNSESTYLSDRTNNEMALRTELNRAMKQQESREAEHAQMSYMTSTLKKENEELQSKLKKLTDFVTYSNNNEKEQVVKKLSVIEFQFKDLLKFDLGEFQKLIQSFNKIAEDESLLNPIRRYERIKKTLVADLDESSIRTLRENHKSVFEYFVRATDILINNYVRLLLAEEETHSTEAWRKQVSKLKEQNDHLENALKALQREKLSTASSSSEPGSPNSQLRLNDIRQKWKAERERRIMEDKEAKKRYNELRNELARSRS</sequence>
<feature type="coiled-coil region" evidence="1">
    <location>
        <begin position="381"/>
        <end position="468"/>
    </location>
</feature>
<name>A0A8H7ZEN7_9ASCO</name>
<proteinExistence type="predicted"/>
<reference evidence="3 4" key="1">
    <citation type="submission" date="2020-12" db="EMBL/GenBank/DDBJ databases">
        <title>Effect of drift, selection, and recombination on the evolution of hybrid genomes in Candida yeast pathogens.</title>
        <authorList>
            <person name="Mixao V."/>
            <person name="Ksiezopolska E."/>
            <person name="Saus E."/>
            <person name="Boekhout T."/>
            <person name="Gacser A."/>
            <person name="Gabaldon T."/>
        </authorList>
    </citation>
    <scope>NUCLEOTIDE SEQUENCE [LARGE SCALE GENOMIC DNA]</scope>
    <source>
        <strain evidence="3 4">BP57</strain>
    </source>
</reference>
<keyword evidence="4" id="KW-1185">Reference proteome</keyword>
<comment type="caution">
    <text evidence="3">The sequence shown here is derived from an EMBL/GenBank/DDBJ whole genome shotgun (WGS) entry which is preliminary data.</text>
</comment>
<dbReference type="AlphaFoldDB" id="A0A8H7ZEN7"/>
<evidence type="ECO:0000313" key="3">
    <source>
        <dbReference type="EMBL" id="KAG5418050.1"/>
    </source>
</evidence>
<feature type="region of interest" description="Disordered" evidence="2">
    <location>
        <begin position="730"/>
        <end position="753"/>
    </location>
</feature>
<feature type="compositionally biased region" description="Low complexity" evidence="2">
    <location>
        <begin position="29"/>
        <end position="43"/>
    </location>
</feature>
<feature type="compositionally biased region" description="Low complexity" evidence="2">
    <location>
        <begin position="733"/>
        <end position="746"/>
    </location>
</feature>
<feature type="coiled-coil region" evidence="1">
    <location>
        <begin position="259"/>
        <end position="293"/>
    </location>
</feature>
<feature type="compositionally biased region" description="Basic and acidic residues" evidence="2">
    <location>
        <begin position="44"/>
        <end position="53"/>
    </location>
</feature>
<gene>
    <name evidence="3" type="ORF">I9W82_004379</name>
</gene>
<dbReference type="GeneID" id="93653008"/>
<feature type="region of interest" description="Disordered" evidence="2">
    <location>
        <begin position="229"/>
        <end position="257"/>
    </location>
</feature>
<keyword evidence="1" id="KW-0175">Coiled coil</keyword>
<evidence type="ECO:0000313" key="4">
    <source>
        <dbReference type="Proteomes" id="UP000669133"/>
    </source>
</evidence>
<dbReference type="EMBL" id="JAEOAQ010000006">
    <property type="protein sequence ID" value="KAG5418050.1"/>
    <property type="molecule type" value="Genomic_DNA"/>
</dbReference>
<feature type="compositionally biased region" description="Basic and acidic residues" evidence="2">
    <location>
        <begin position="517"/>
        <end position="530"/>
    </location>
</feature>
<organism evidence="3 4">
    <name type="scientific">Candida metapsilosis</name>
    <dbReference type="NCBI Taxonomy" id="273372"/>
    <lineage>
        <taxon>Eukaryota</taxon>
        <taxon>Fungi</taxon>
        <taxon>Dikarya</taxon>
        <taxon>Ascomycota</taxon>
        <taxon>Saccharomycotina</taxon>
        <taxon>Pichiomycetes</taxon>
        <taxon>Debaryomycetaceae</taxon>
        <taxon>Candida/Lodderomyces clade</taxon>
        <taxon>Candida</taxon>
    </lineage>
</organism>
<feature type="compositionally biased region" description="Polar residues" evidence="2">
    <location>
        <begin position="74"/>
        <end position="89"/>
    </location>
</feature>
<evidence type="ECO:0008006" key="5">
    <source>
        <dbReference type="Google" id="ProtNLM"/>
    </source>
</evidence>
<dbReference type="RefSeq" id="XP_067547166.1">
    <property type="nucleotide sequence ID" value="XM_067693444.1"/>
</dbReference>
<feature type="region of interest" description="Disordered" evidence="2">
    <location>
        <begin position="163"/>
        <end position="183"/>
    </location>
</feature>
<feature type="compositionally biased region" description="Polar residues" evidence="2">
    <location>
        <begin position="168"/>
        <end position="183"/>
    </location>
</feature>
<evidence type="ECO:0000256" key="2">
    <source>
        <dbReference type="SAM" id="MobiDB-lite"/>
    </source>
</evidence>
<dbReference type="OrthoDB" id="4052563at2759"/>
<feature type="region of interest" description="Disordered" evidence="2">
    <location>
        <begin position="517"/>
        <end position="538"/>
    </location>
</feature>
<protein>
    <recommendedName>
        <fullName evidence="5">Mto2p-binding domain-containing protein</fullName>
    </recommendedName>
</protein>
<feature type="region of interest" description="Disordered" evidence="2">
    <location>
        <begin position="1"/>
        <end position="113"/>
    </location>
</feature>